<dbReference type="RefSeq" id="WP_076499693.1">
    <property type="nucleotide sequence ID" value="NZ_FTOP01000004.1"/>
</dbReference>
<evidence type="ECO:0000313" key="3">
    <source>
        <dbReference type="Proteomes" id="UP000186026"/>
    </source>
</evidence>
<evidence type="ECO:0000256" key="1">
    <source>
        <dbReference type="SAM" id="SignalP"/>
    </source>
</evidence>
<organism evidence="2 3">
    <name type="scientific">Belliella pelovolcani</name>
    <dbReference type="NCBI Taxonomy" id="529505"/>
    <lineage>
        <taxon>Bacteria</taxon>
        <taxon>Pseudomonadati</taxon>
        <taxon>Bacteroidota</taxon>
        <taxon>Cytophagia</taxon>
        <taxon>Cytophagales</taxon>
        <taxon>Cyclobacteriaceae</taxon>
        <taxon>Belliella</taxon>
    </lineage>
</organism>
<name>A0A1N7LT99_9BACT</name>
<reference evidence="3" key="1">
    <citation type="submission" date="2017-01" db="EMBL/GenBank/DDBJ databases">
        <authorList>
            <person name="Varghese N."/>
            <person name="Submissions S."/>
        </authorList>
    </citation>
    <scope>NUCLEOTIDE SEQUENCE [LARGE SCALE GENOMIC DNA]</scope>
    <source>
        <strain evidence="3">DSM 46698</strain>
    </source>
</reference>
<keyword evidence="3" id="KW-1185">Reference proteome</keyword>
<accession>A0A1N7LT99</accession>
<keyword evidence="1" id="KW-0732">Signal</keyword>
<feature type="chain" id="PRO_5012681516" description="Type 1 periplasmic binding fold superfamily protein" evidence="1">
    <location>
        <begin position="22"/>
        <end position="203"/>
    </location>
</feature>
<evidence type="ECO:0008006" key="4">
    <source>
        <dbReference type="Google" id="ProtNLM"/>
    </source>
</evidence>
<evidence type="ECO:0000313" key="2">
    <source>
        <dbReference type="EMBL" id="SIS77067.1"/>
    </source>
</evidence>
<protein>
    <recommendedName>
        <fullName evidence="4">Type 1 periplasmic binding fold superfamily protein</fullName>
    </recommendedName>
</protein>
<proteinExistence type="predicted"/>
<dbReference type="OrthoDB" id="713689at2"/>
<dbReference type="PROSITE" id="PS51257">
    <property type="entry name" value="PROKAR_LIPOPROTEIN"/>
    <property type="match status" value="1"/>
</dbReference>
<dbReference type="AlphaFoldDB" id="A0A1N7LT99"/>
<dbReference type="Proteomes" id="UP000186026">
    <property type="component" value="Unassembled WGS sequence"/>
</dbReference>
<dbReference type="STRING" id="529505.SAMN05421761_104101"/>
<sequence>MKTIDMLRNLLLIAIITFSVACSSDDPEIESEEEVITDVTLTFTEVDESGAALSASFDVLASDPEGLELGSSPTIGSITLEAGKRYLLEIELYNSIEDEDITEEILEEDDEHQFYFLGSAFVGTPVLTYVYDDEDGDGNPIGLRGFVTVAESPAVNNAQFRLVLRHDLNKGFPGANNPNFENFVNAGGETDLDIIFPLIITGN</sequence>
<feature type="signal peptide" evidence="1">
    <location>
        <begin position="1"/>
        <end position="21"/>
    </location>
</feature>
<gene>
    <name evidence="2" type="ORF">SAMN05421761_104101</name>
</gene>
<dbReference type="EMBL" id="FTOP01000004">
    <property type="protein sequence ID" value="SIS77067.1"/>
    <property type="molecule type" value="Genomic_DNA"/>
</dbReference>